<dbReference type="Proteomes" id="UP000439903">
    <property type="component" value="Unassembled WGS sequence"/>
</dbReference>
<evidence type="ECO:0000313" key="2">
    <source>
        <dbReference type="Proteomes" id="UP000439903"/>
    </source>
</evidence>
<keyword evidence="2" id="KW-1185">Reference proteome</keyword>
<dbReference type="Pfam" id="PF08613">
    <property type="entry name" value="Cyclin"/>
    <property type="match status" value="1"/>
</dbReference>
<dbReference type="PANTHER" id="PTHR15615">
    <property type="match status" value="1"/>
</dbReference>
<dbReference type="InterPro" id="IPR036915">
    <property type="entry name" value="Cyclin-like_sf"/>
</dbReference>
<dbReference type="PANTHER" id="PTHR15615:SF36">
    <property type="entry name" value="PHO85 CYCLIN-5"/>
    <property type="match status" value="1"/>
</dbReference>
<dbReference type="Gene3D" id="1.10.472.10">
    <property type="entry name" value="Cyclin-like"/>
    <property type="match status" value="1"/>
</dbReference>
<dbReference type="AlphaFoldDB" id="A0A8H4AE55"/>
<dbReference type="CDD" id="cd20557">
    <property type="entry name" value="CYCLIN_ScPCL1-like"/>
    <property type="match status" value="1"/>
</dbReference>
<dbReference type="EMBL" id="WTPW01000732">
    <property type="protein sequence ID" value="KAF0484402.1"/>
    <property type="molecule type" value="Genomic_DNA"/>
</dbReference>
<dbReference type="SUPFAM" id="SSF47954">
    <property type="entry name" value="Cyclin-like"/>
    <property type="match status" value="1"/>
</dbReference>
<dbReference type="GO" id="GO:0019901">
    <property type="term" value="F:protein kinase binding"/>
    <property type="evidence" value="ECO:0007669"/>
    <property type="project" value="InterPro"/>
</dbReference>
<dbReference type="GO" id="GO:0005634">
    <property type="term" value="C:nucleus"/>
    <property type="evidence" value="ECO:0007669"/>
    <property type="project" value="TreeGrafter"/>
</dbReference>
<dbReference type="OrthoDB" id="286814at2759"/>
<dbReference type="InterPro" id="IPR013922">
    <property type="entry name" value="Cyclin_PHO80-like"/>
</dbReference>
<accession>A0A8H4AE55</accession>
<name>A0A8H4AE55_GIGMA</name>
<reference evidence="1 2" key="1">
    <citation type="journal article" date="2019" name="Environ. Microbiol.">
        <title>At the nexus of three kingdoms: the genome of the mycorrhizal fungus Gigaspora margarita provides insights into plant, endobacterial and fungal interactions.</title>
        <authorList>
            <person name="Venice F."/>
            <person name="Ghignone S."/>
            <person name="Salvioli di Fossalunga A."/>
            <person name="Amselem J."/>
            <person name="Novero M."/>
            <person name="Xianan X."/>
            <person name="Sedzielewska Toro K."/>
            <person name="Morin E."/>
            <person name="Lipzen A."/>
            <person name="Grigoriev I.V."/>
            <person name="Henrissat B."/>
            <person name="Martin F.M."/>
            <person name="Bonfante P."/>
        </authorList>
    </citation>
    <scope>NUCLEOTIDE SEQUENCE [LARGE SCALE GENOMIC DNA]</scope>
    <source>
        <strain evidence="1 2">BEG34</strain>
    </source>
</reference>
<dbReference type="GO" id="GO:0016538">
    <property type="term" value="F:cyclin-dependent protein serine/threonine kinase regulator activity"/>
    <property type="evidence" value="ECO:0007669"/>
    <property type="project" value="TreeGrafter"/>
</dbReference>
<evidence type="ECO:0000313" key="1">
    <source>
        <dbReference type="EMBL" id="KAF0484402.1"/>
    </source>
</evidence>
<protein>
    <submittedName>
        <fullName evidence="1">G1/S-specific cyclin pcl5</fullName>
    </submittedName>
</protein>
<comment type="caution">
    <text evidence="1">The sequence shown here is derived from an EMBL/GenBank/DDBJ whole genome shotgun (WGS) entry which is preliminary data.</text>
</comment>
<dbReference type="GO" id="GO:0000307">
    <property type="term" value="C:cyclin-dependent protein kinase holoenzyme complex"/>
    <property type="evidence" value="ECO:0007669"/>
    <property type="project" value="TreeGrafter"/>
</dbReference>
<gene>
    <name evidence="1" type="ORF">F8M41_023004</name>
</gene>
<organism evidence="1 2">
    <name type="scientific">Gigaspora margarita</name>
    <dbReference type="NCBI Taxonomy" id="4874"/>
    <lineage>
        <taxon>Eukaryota</taxon>
        <taxon>Fungi</taxon>
        <taxon>Fungi incertae sedis</taxon>
        <taxon>Mucoromycota</taxon>
        <taxon>Glomeromycotina</taxon>
        <taxon>Glomeromycetes</taxon>
        <taxon>Diversisporales</taxon>
        <taxon>Gigasporaceae</taxon>
        <taxon>Gigaspora</taxon>
    </lineage>
</organism>
<sequence length="322" mass="37406">MYIKPCFRTFFTITFVNNYYLLQVEEAKGYLINKHEKSLSCKYICSLVNTHTKNIFTHSNLKCHPIMINYETVPINYSVSNTCNIQDDILRTMTNNIQLTQNGNMISATDNQGKIQIEKEQESADQQNKRMIAIIENLVDTTALIIDVIWKKFSLKLNTQVISLRLFIQEVLRRSRTSWATLETALFYLLRIKLQIATLQPESMTIESTTTINEKGDPATCGRRMFLASLIIASKYLQDCNYSNSAWSKISGLPIKDINAIERRFLNLINYNLFIKDNIFKNWSYYLRSHICPISENEVMQEDAFSIDENQRAITQFVKCHV</sequence>
<proteinExistence type="predicted"/>